<accession>A0A4V3IQF9</accession>
<dbReference type="GO" id="GO:0016829">
    <property type="term" value="F:lyase activity"/>
    <property type="evidence" value="ECO:0007669"/>
    <property type="project" value="UniProtKB-KW"/>
</dbReference>
<evidence type="ECO:0000256" key="2">
    <source>
        <dbReference type="ARBA" id="ARBA00022801"/>
    </source>
</evidence>
<keyword evidence="3" id="KW-0067">ATP-binding</keyword>
<evidence type="ECO:0000313" key="6">
    <source>
        <dbReference type="EMBL" id="TFD45612.1"/>
    </source>
</evidence>
<dbReference type="OrthoDB" id="9768696at2"/>
<name>A0A4V3IQF9_9MICO</name>
<reference evidence="6 7" key="1">
    <citation type="submission" date="2019-03" db="EMBL/GenBank/DDBJ databases">
        <title>Genomics of glacier-inhabiting Cryobacterium strains.</title>
        <authorList>
            <person name="Liu Q."/>
            <person name="Xin Y.-H."/>
        </authorList>
    </citation>
    <scope>NUCLEOTIDE SEQUENCE [LARGE SCALE GENOMIC DNA]</scope>
    <source>
        <strain evidence="6 7">Hh14</strain>
    </source>
</reference>
<keyword evidence="2" id="KW-0378">Hydrolase</keyword>
<protein>
    <submittedName>
        <fullName evidence="6">5-oxoprolinase/urea amidolyase family protein</fullName>
    </submittedName>
</protein>
<dbReference type="GO" id="GO:0005524">
    <property type="term" value="F:ATP binding"/>
    <property type="evidence" value="ECO:0007669"/>
    <property type="project" value="UniProtKB-KW"/>
</dbReference>
<dbReference type="SMART" id="SM00797">
    <property type="entry name" value="AHS2"/>
    <property type="match status" value="1"/>
</dbReference>
<dbReference type="Pfam" id="PF02682">
    <property type="entry name" value="CT_C_D"/>
    <property type="match status" value="1"/>
</dbReference>
<gene>
    <name evidence="6" type="ORF">E3T55_18290</name>
</gene>
<keyword evidence="6" id="KW-0456">Lyase</keyword>
<dbReference type="AlphaFoldDB" id="A0A4V3IQF9"/>
<dbReference type="EMBL" id="SOHE01000083">
    <property type="protein sequence ID" value="TFD45612.1"/>
    <property type="molecule type" value="Genomic_DNA"/>
</dbReference>
<dbReference type="InterPro" id="IPR003778">
    <property type="entry name" value="CT_A_B"/>
</dbReference>
<dbReference type="SMART" id="SM00796">
    <property type="entry name" value="AHS1"/>
    <property type="match status" value="1"/>
</dbReference>
<keyword evidence="7" id="KW-1185">Reference proteome</keyword>
<dbReference type="Proteomes" id="UP000297447">
    <property type="component" value="Unassembled WGS sequence"/>
</dbReference>
<evidence type="ECO:0000259" key="4">
    <source>
        <dbReference type="SMART" id="SM00796"/>
    </source>
</evidence>
<dbReference type="InterPro" id="IPR029000">
    <property type="entry name" value="Cyclophilin-like_dom_sf"/>
</dbReference>
<evidence type="ECO:0000256" key="3">
    <source>
        <dbReference type="ARBA" id="ARBA00022840"/>
    </source>
</evidence>
<dbReference type="PANTHER" id="PTHR43309:SF3">
    <property type="entry name" value="5-OXOPROLINASE SUBUNIT C"/>
    <property type="match status" value="1"/>
</dbReference>
<dbReference type="Gene3D" id="2.40.100.10">
    <property type="entry name" value="Cyclophilin-like"/>
    <property type="match status" value="2"/>
</dbReference>
<dbReference type="InterPro" id="IPR052708">
    <property type="entry name" value="PxpC"/>
</dbReference>
<dbReference type="Gene3D" id="3.30.1360.40">
    <property type="match status" value="1"/>
</dbReference>
<dbReference type="GO" id="GO:0016787">
    <property type="term" value="F:hydrolase activity"/>
    <property type="evidence" value="ECO:0007669"/>
    <property type="project" value="UniProtKB-KW"/>
</dbReference>
<evidence type="ECO:0000256" key="1">
    <source>
        <dbReference type="ARBA" id="ARBA00022741"/>
    </source>
</evidence>
<comment type="caution">
    <text evidence="6">The sequence shown here is derived from an EMBL/GenBank/DDBJ whole genome shotgun (WGS) entry which is preliminary data.</text>
</comment>
<organism evidence="6 7">
    <name type="scientific">Cryobacterium frigoriphilum</name>
    <dbReference type="NCBI Taxonomy" id="1259150"/>
    <lineage>
        <taxon>Bacteria</taxon>
        <taxon>Bacillati</taxon>
        <taxon>Actinomycetota</taxon>
        <taxon>Actinomycetes</taxon>
        <taxon>Micrococcales</taxon>
        <taxon>Microbacteriaceae</taxon>
        <taxon>Cryobacterium</taxon>
    </lineage>
</organism>
<dbReference type="NCBIfam" id="TIGR00724">
    <property type="entry name" value="urea_amlyse_rel"/>
    <property type="match status" value="1"/>
</dbReference>
<dbReference type="SUPFAM" id="SSF160467">
    <property type="entry name" value="PH0987 N-terminal domain-like"/>
    <property type="match status" value="1"/>
</dbReference>
<feature type="domain" description="Carboxyltransferase" evidence="5">
    <location>
        <begin position="264"/>
        <end position="551"/>
    </location>
</feature>
<sequence>MSHPTPHSAPPLVLRPVGDRGVLVQLGSLEQVLSLHDWLQRHPLPGQVDAVAAAETVLITADSAAAARGFAAALRAADLTPVTATDDALVTIDTVYDGEDLDAVARLTGLSRDAVITAHSDQIWTAAFGGFAPGFAYLVGDGRLAVPRRETPRPAVPAGSVALADRYSAVYPRVSPGGWQLIGRTTATLWDLQRAAPALIRPGNRVQFRAVRELVLAGPGPRPAGQAADPAADPAAEAEASAFIVRQPGAQTTVQDLGRPGFADLGVTRSGALDRGALRRANRLAGNPATAAVLENALGGLVLEARYDQVLAVSGAAVPIDVTSGAGTLRTVPVDAPFVVHAGDRVALGTPSSGMRCYVAVRGGFDVPAVLGSRSTDTLSGLGPAPLSVGTELRVLVAAASSVVGDAEPSPAAPPAVTELRFVPGPRADWIAADSLAEFSRTVYTVSARSNRIGLRLDGAALVRSAAATAASGPAAAELPSEGTVNGAIQIPASGLPVLFLADHPVTGGYPVLGVVLHADLDRAAQLPAGSRLRFVPAADAANPLTSPPSTTKG</sequence>
<proteinExistence type="predicted"/>
<evidence type="ECO:0000313" key="7">
    <source>
        <dbReference type="Proteomes" id="UP000297447"/>
    </source>
</evidence>
<dbReference type="PANTHER" id="PTHR43309">
    <property type="entry name" value="5-OXOPROLINASE SUBUNIT C"/>
    <property type="match status" value="1"/>
</dbReference>
<evidence type="ECO:0000259" key="5">
    <source>
        <dbReference type="SMART" id="SM00797"/>
    </source>
</evidence>
<feature type="domain" description="Carboxyltransferase" evidence="4">
    <location>
        <begin position="12"/>
        <end position="200"/>
    </location>
</feature>
<keyword evidence="1" id="KW-0547">Nucleotide-binding</keyword>
<dbReference type="SUPFAM" id="SSF50891">
    <property type="entry name" value="Cyclophilin-like"/>
    <property type="match status" value="2"/>
</dbReference>
<dbReference type="Pfam" id="PF02626">
    <property type="entry name" value="CT_A_B"/>
    <property type="match status" value="1"/>
</dbReference>
<dbReference type="InterPro" id="IPR003833">
    <property type="entry name" value="CT_C_D"/>
</dbReference>